<keyword evidence="2" id="KW-0732">Signal</keyword>
<organism evidence="3 4">
    <name type="scientific">Microlunatus antarcticus</name>
    <dbReference type="NCBI Taxonomy" id="53388"/>
    <lineage>
        <taxon>Bacteria</taxon>
        <taxon>Bacillati</taxon>
        <taxon>Actinomycetota</taxon>
        <taxon>Actinomycetes</taxon>
        <taxon>Propionibacteriales</taxon>
        <taxon>Propionibacteriaceae</taxon>
        <taxon>Microlunatus</taxon>
    </lineage>
</organism>
<evidence type="ECO:0000256" key="2">
    <source>
        <dbReference type="SAM" id="SignalP"/>
    </source>
</evidence>
<gene>
    <name evidence="3" type="ORF">FHX39_000249</name>
</gene>
<evidence type="ECO:0000313" key="3">
    <source>
        <dbReference type="EMBL" id="MBB3325305.1"/>
    </source>
</evidence>
<feature type="signal peptide" evidence="2">
    <location>
        <begin position="1"/>
        <end position="22"/>
    </location>
</feature>
<dbReference type="AlphaFoldDB" id="A0A7W5JS38"/>
<feature type="chain" id="PRO_5038361514" evidence="2">
    <location>
        <begin position="23"/>
        <end position="218"/>
    </location>
</feature>
<comment type="caution">
    <text evidence="3">The sequence shown here is derived from an EMBL/GenBank/DDBJ whole genome shotgun (WGS) entry which is preliminary data.</text>
</comment>
<proteinExistence type="predicted"/>
<protein>
    <submittedName>
        <fullName evidence="3">Cytoskeletal protein RodZ</fullName>
    </submittedName>
</protein>
<dbReference type="PROSITE" id="PS51257">
    <property type="entry name" value="PROKAR_LIPOPROTEIN"/>
    <property type="match status" value="1"/>
</dbReference>
<keyword evidence="4" id="KW-1185">Reference proteome</keyword>
<dbReference type="EMBL" id="JACHZG010000001">
    <property type="protein sequence ID" value="MBB3325305.1"/>
    <property type="molecule type" value="Genomic_DNA"/>
</dbReference>
<sequence length="218" mass="21346">MPRTRPPVPLRLAGLVAGSAVLLVGCSDPAPRPALPAPSASAPSASAPAATPTAASSSAAPTSAPSSATPAPAPTATGDGTVEPNRPVETAPPKRLDESTKTAGAEVSLVSVRSTDIKASGPSDSSGPGVLLRLEVVNTTGKRLDTSFVQVNVTNDAGDPGTLVSGSPTDPLTGSLKAGAKAQATYAFLLGDAGSAPVTVSVYVTSGQPVVTFRGRAS</sequence>
<evidence type="ECO:0000256" key="1">
    <source>
        <dbReference type="SAM" id="MobiDB-lite"/>
    </source>
</evidence>
<evidence type="ECO:0000313" key="4">
    <source>
        <dbReference type="Proteomes" id="UP000565572"/>
    </source>
</evidence>
<dbReference type="Proteomes" id="UP000565572">
    <property type="component" value="Unassembled WGS sequence"/>
</dbReference>
<accession>A0A7W5JS38</accession>
<name>A0A7W5JS38_9ACTN</name>
<feature type="compositionally biased region" description="Low complexity" evidence="1">
    <location>
        <begin position="37"/>
        <end position="77"/>
    </location>
</feature>
<reference evidence="3 4" key="1">
    <citation type="submission" date="2020-08" db="EMBL/GenBank/DDBJ databases">
        <title>Sequencing the genomes of 1000 actinobacteria strains.</title>
        <authorList>
            <person name="Klenk H.-P."/>
        </authorList>
    </citation>
    <scope>NUCLEOTIDE SEQUENCE [LARGE SCALE GENOMIC DNA]</scope>
    <source>
        <strain evidence="3 4">DSM 11053</strain>
    </source>
</reference>
<feature type="region of interest" description="Disordered" evidence="1">
    <location>
        <begin position="25"/>
        <end position="107"/>
    </location>
</feature>
<dbReference type="RefSeq" id="WP_183336097.1">
    <property type="nucleotide sequence ID" value="NZ_JACHZG010000001.1"/>
</dbReference>